<gene>
    <name evidence="1" type="ORF">WMO63_05695</name>
</gene>
<evidence type="ECO:0000313" key="1">
    <source>
        <dbReference type="EMBL" id="MEQ2465165.1"/>
    </source>
</evidence>
<dbReference type="EMBL" id="JBBMFN010000008">
    <property type="protein sequence ID" value="MEQ2465165.1"/>
    <property type="molecule type" value="Genomic_DNA"/>
</dbReference>
<organism evidence="1 2">
    <name type="scientific">Niallia hominis</name>
    <dbReference type="NCBI Taxonomy" id="3133173"/>
    <lineage>
        <taxon>Bacteria</taxon>
        <taxon>Bacillati</taxon>
        <taxon>Bacillota</taxon>
        <taxon>Bacilli</taxon>
        <taxon>Bacillales</taxon>
        <taxon>Bacillaceae</taxon>
        <taxon>Niallia</taxon>
    </lineage>
</organism>
<comment type="caution">
    <text evidence="1">The sequence shown here is derived from an EMBL/GenBank/DDBJ whole genome shotgun (WGS) entry which is preliminary data.</text>
</comment>
<keyword evidence="2" id="KW-1185">Reference proteome</keyword>
<sequence>MLKKIITFLNGTVEKPLITDNELSIWNELEDDVSEDELEEKYRLL</sequence>
<name>A0ABV1EVP4_9BACI</name>
<protein>
    <submittedName>
        <fullName evidence="1">Uncharacterized protein</fullName>
    </submittedName>
</protein>
<proteinExistence type="predicted"/>
<reference evidence="1 2" key="1">
    <citation type="submission" date="2024-03" db="EMBL/GenBank/DDBJ databases">
        <title>Human intestinal bacterial collection.</title>
        <authorList>
            <person name="Pauvert C."/>
            <person name="Hitch T.C.A."/>
            <person name="Clavel T."/>
        </authorList>
    </citation>
    <scope>NUCLEOTIDE SEQUENCE [LARGE SCALE GENOMIC DNA]</scope>
    <source>
        <strain evidence="1 2">CLA-SR-H024</strain>
    </source>
</reference>
<dbReference type="Proteomes" id="UP001465426">
    <property type="component" value="Unassembled WGS sequence"/>
</dbReference>
<evidence type="ECO:0000313" key="2">
    <source>
        <dbReference type="Proteomes" id="UP001465426"/>
    </source>
</evidence>
<dbReference type="RefSeq" id="WP_155986813.1">
    <property type="nucleotide sequence ID" value="NZ_JBBMFN010000008.1"/>
</dbReference>
<accession>A0ABV1EVP4</accession>